<keyword evidence="2" id="KW-0732">Signal</keyword>
<dbReference type="GO" id="GO:0005677">
    <property type="term" value="C:chromatin silencing complex"/>
    <property type="evidence" value="ECO:0007669"/>
    <property type="project" value="TreeGrafter"/>
</dbReference>
<keyword evidence="5" id="KW-1185">Reference proteome</keyword>
<feature type="region of interest" description="Disordered" evidence="1">
    <location>
        <begin position="583"/>
        <end position="669"/>
    </location>
</feature>
<dbReference type="PANTHER" id="PTHR46576">
    <property type="entry name" value="BROMO ADJACENT HOMOLOGY DOMAIN-CONTAINING 1 PROTEIN"/>
    <property type="match status" value="1"/>
</dbReference>
<accession>A0A401SRD1</accession>
<dbReference type="InterPro" id="IPR053032">
    <property type="entry name" value="BAH_domain-containing"/>
</dbReference>
<feature type="compositionally biased region" description="Basic and acidic residues" evidence="1">
    <location>
        <begin position="148"/>
        <end position="159"/>
    </location>
</feature>
<dbReference type="GO" id="GO:0045892">
    <property type="term" value="P:negative regulation of DNA-templated transcription"/>
    <property type="evidence" value="ECO:0007669"/>
    <property type="project" value="TreeGrafter"/>
</dbReference>
<evidence type="ECO:0000313" key="4">
    <source>
        <dbReference type="EMBL" id="GCC32951.1"/>
    </source>
</evidence>
<feature type="compositionally biased region" description="Polar residues" evidence="1">
    <location>
        <begin position="642"/>
        <end position="654"/>
    </location>
</feature>
<dbReference type="Proteomes" id="UP000287033">
    <property type="component" value="Unassembled WGS sequence"/>
</dbReference>
<proteinExistence type="predicted"/>
<dbReference type="PANTHER" id="PTHR46576:SF1">
    <property type="entry name" value="BROMO ADJACENT HOMOLOGY DOMAIN-CONTAINING 1 PROTEIN"/>
    <property type="match status" value="1"/>
</dbReference>
<feature type="compositionally biased region" description="Low complexity" evidence="1">
    <location>
        <begin position="631"/>
        <end position="641"/>
    </location>
</feature>
<dbReference type="OMA" id="YRPEHIQ"/>
<dbReference type="OrthoDB" id="1922186at2759"/>
<feature type="region of interest" description="Disordered" evidence="1">
    <location>
        <begin position="281"/>
        <end position="356"/>
    </location>
</feature>
<dbReference type="Pfam" id="PF01426">
    <property type="entry name" value="BAH"/>
    <property type="match status" value="1"/>
</dbReference>
<evidence type="ECO:0000259" key="3">
    <source>
        <dbReference type="PROSITE" id="PS51038"/>
    </source>
</evidence>
<feature type="compositionally biased region" description="Polar residues" evidence="1">
    <location>
        <begin position="611"/>
        <end position="620"/>
    </location>
</feature>
<dbReference type="GO" id="GO:0031507">
    <property type="term" value="P:heterochromatin formation"/>
    <property type="evidence" value="ECO:0007669"/>
    <property type="project" value="TreeGrafter"/>
</dbReference>
<dbReference type="InterPro" id="IPR001025">
    <property type="entry name" value="BAH_dom"/>
</dbReference>
<dbReference type="InterPro" id="IPR043151">
    <property type="entry name" value="BAH_sf"/>
</dbReference>
<feature type="chain" id="PRO_5019269111" description="BAH domain-containing protein" evidence="2">
    <location>
        <begin position="22"/>
        <end position="862"/>
    </location>
</feature>
<organism evidence="4 5">
    <name type="scientific">Chiloscyllium punctatum</name>
    <name type="common">Brownbanded bambooshark</name>
    <name type="synonym">Hemiscyllium punctatum</name>
    <dbReference type="NCBI Taxonomy" id="137246"/>
    <lineage>
        <taxon>Eukaryota</taxon>
        <taxon>Metazoa</taxon>
        <taxon>Chordata</taxon>
        <taxon>Craniata</taxon>
        <taxon>Vertebrata</taxon>
        <taxon>Chondrichthyes</taxon>
        <taxon>Elasmobranchii</taxon>
        <taxon>Galeomorphii</taxon>
        <taxon>Galeoidea</taxon>
        <taxon>Orectolobiformes</taxon>
        <taxon>Hemiscylliidae</taxon>
        <taxon>Chiloscyllium</taxon>
    </lineage>
</organism>
<feature type="signal peptide" evidence="2">
    <location>
        <begin position="1"/>
        <end position="21"/>
    </location>
</feature>
<dbReference type="EMBL" id="BEZZ01000474">
    <property type="protein sequence ID" value="GCC32951.1"/>
    <property type="molecule type" value="Genomic_DNA"/>
</dbReference>
<dbReference type="GO" id="GO:0003682">
    <property type="term" value="F:chromatin binding"/>
    <property type="evidence" value="ECO:0007669"/>
    <property type="project" value="InterPro"/>
</dbReference>
<name>A0A401SRD1_CHIPU</name>
<evidence type="ECO:0000313" key="5">
    <source>
        <dbReference type="Proteomes" id="UP000287033"/>
    </source>
</evidence>
<feature type="domain" description="BAH" evidence="3">
    <location>
        <begin position="709"/>
        <end position="861"/>
    </location>
</feature>
<dbReference type="AlphaFoldDB" id="A0A401SRD1"/>
<evidence type="ECO:0000256" key="1">
    <source>
        <dbReference type="SAM" id="MobiDB-lite"/>
    </source>
</evidence>
<gene>
    <name evidence="4" type="ORF">chiPu_0011415</name>
</gene>
<feature type="region of interest" description="Disordered" evidence="1">
    <location>
        <begin position="148"/>
        <end position="172"/>
    </location>
</feature>
<dbReference type="PROSITE" id="PS51038">
    <property type="entry name" value="BAH"/>
    <property type="match status" value="1"/>
</dbReference>
<dbReference type="STRING" id="137246.A0A401SRD1"/>
<sequence>MFGITLLQIIAMPRCFGVWSAQPPRCNYEMSCLLISYDMNCTDCNITRLNSTTMGKMMLGHNGVRGSRDYEERVADAESKQEYHPKHRKMYPLRKRMHVQPGNYSSPGVVQQLDETPVDGVSSAQAIVEQWDYQSDQDPLQGETLQAERNEDTGKENAKMDSVASHTAESRPRRLASLNAEAVNNLLLEREDCPSSNRRCRKGPSCGMECTENRGDCRTGYPAKRRIGSSSGSFDGDVFTCAGSEPTPAMGEWESGLAELPGKKRMASLNAAAFLKLSNTRDVSAGRRSRTDGENKPGKVMGGTRPTCSHPLAGRRCPRAKRKDFRSDTAAKLGPGTDSGDSEGQHKEESANIGQHSILPVDADVPCPYVDKTNGYFHRLSMLMGSQAMIRPKYQALEENSASGAEFTQPVAPFQSHTSLTLDNFASDPDHYEFLPPDVCLDSPVDDLYLHYHRSDLVPISCSSTHGCPMCSAAFSCCTPPDDEGNLLISQSAPPSGMLYSHAPCAASLCVGNTTTVHCVGMNGYDLCRVLHPSLNRDVVRRTSISDQTSCLHELGAKADAYRSLKPLSVTIPVTGHPVSPANPVSGCPVPTAPPAAEPVPHLQRPGLDTPATSRPQTLSVLKLSKECPQSSKPPNSSKSNLRSTASSPAQQSKVGAGHVESKQQRISRRRATNGWLPVGEPYDKPVYVVGEVELLIRKCYPAVERDGEVIKVRDTVLLKSGPRKKSIPYVAKVSALWEDPASGELMMSLYWYYRPEHIQGGRNPSIHCENEIFASRHQDENSVACIEEKCYVLTFSEYCRFCALAKWREEGAPDHRLVVPPSEEYSTPPHRKVPENTDPDLVFICRHVYDFRHGRTLKNPQ</sequence>
<dbReference type="SMART" id="SM00439">
    <property type="entry name" value="BAH"/>
    <property type="match status" value="1"/>
</dbReference>
<protein>
    <recommendedName>
        <fullName evidence="3">BAH domain-containing protein</fullName>
    </recommendedName>
</protein>
<evidence type="ECO:0000256" key="2">
    <source>
        <dbReference type="SAM" id="SignalP"/>
    </source>
</evidence>
<reference evidence="4 5" key="1">
    <citation type="journal article" date="2018" name="Nat. Ecol. Evol.">
        <title>Shark genomes provide insights into elasmobranch evolution and the origin of vertebrates.</title>
        <authorList>
            <person name="Hara Y"/>
            <person name="Yamaguchi K"/>
            <person name="Onimaru K"/>
            <person name="Kadota M"/>
            <person name="Koyanagi M"/>
            <person name="Keeley SD"/>
            <person name="Tatsumi K"/>
            <person name="Tanaka K"/>
            <person name="Motone F"/>
            <person name="Kageyama Y"/>
            <person name="Nozu R"/>
            <person name="Adachi N"/>
            <person name="Nishimura O"/>
            <person name="Nakagawa R"/>
            <person name="Tanegashima C"/>
            <person name="Kiyatake I"/>
            <person name="Matsumoto R"/>
            <person name="Murakumo K"/>
            <person name="Nishida K"/>
            <person name="Terakita A"/>
            <person name="Kuratani S"/>
            <person name="Sato K"/>
            <person name="Hyodo S Kuraku.S."/>
        </authorList>
    </citation>
    <scope>NUCLEOTIDE SEQUENCE [LARGE SCALE GENOMIC DNA]</scope>
</reference>
<dbReference type="Gene3D" id="2.30.30.490">
    <property type="match status" value="1"/>
</dbReference>
<comment type="caution">
    <text evidence="4">The sequence shown here is derived from an EMBL/GenBank/DDBJ whole genome shotgun (WGS) entry which is preliminary data.</text>
</comment>
<dbReference type="GO" id="GO:0000976">
    <property type="term" value="F:transcription cis-regulatory region binding"/>
    <property type="evidence" value="ECO:0007669"/>
    <property type="project" value="TreeGrafter"/>
</dbReference>